<name>A0A8S5MU92_9CAUD</name>
<reference evidence="2" key="1">
    <citation type="journal article" date="2021" name="Proc. Natl. Acad. Sci. U.S.A.">
        <title>A Catalog of Tens of Thousands of Viruses from Human Metagenomes Reveals Hidden Associations with Chronic Diseases.</title>
        <authorList>
            <person name="Tisza M.J."/>
            <person name="Buck C.B."/>
        </authorList>
    </citation>
    <scope>NUCLEOTIDE SEQUENCE</scope>
    <source>
        <strain evidence="2">CtGdK3</strain>
    </source>
</reference>
<dbReference type="InterPro" id="IPR046059">
    <property type="entry name" value="DUF6017"/>
</dbReference>
<evidence type="ECO:0000313" key="2">
    <source>
        <dbReference type="EMBL" id="DAD85902.1"/>
    </source>
</evidence>
<organism evidence="2">
    <name type="scientific">Siphoviridae sp. ctGdK3</name>
    <dbReference type="NCBI Taxonomy" id="2826222"/>
    <lineage>
        <taxon>Viruses</taxon>
        <taxon>Duplodnaviria</taxon>
        <taxon>Heunggongvirae</taxon>
        <taxon>Uroviricota</taxon>
        <taxon>Caudoviricetes</taxon>
    </lineage>
</organism>
<dbReference type="Pfam" id="PF19481">
    <property type="entry name" value="DUF6017"/>
    <property type="match status" value="1"/>
</dbReference>
<evidence type="ECO:0000259" key="1">
    <source>
        <dbReference type="Pfam" id="PF19481"/>
    </source>
</evidence>
<protein>
    <recommendedName>
        <fullName evidence="1">DUF6017 domain-containing protein</fullName>
    </recommendedName>
</protein>
<sequence>MITANKAMWPDVFPASMDLLKTRTRYGKDTIYGARQQLADCKRIEYFEQGGRKPTIYRIIPFVPETQKQGYAPQPCATPASEEEIALQSKYTLICEQIDWNEIEKPWRHTLKDALRRMVRNQSTQIRGERLPRTQVISQLKRLDTDAVKLALDRLNAADKDIANPVAYLMTCLYNAPDELDAMLGIECERDLPHLTQRYRR</sequence>
<proteinExistence type="predicted"/>
<accession>A0A8S5MU92</accession>
<dbReference type="EMBL" id="BK014990">
    <property type="protein sequence ID" value="DAD85902.1"/>
    <property type="molecule type" value="Genomic_DNA"/>
</dbReference>
<feature type="domain" description="DUF6017" evidence="1">
    <location>
        <begin position="119"/>
        <end position="182"/>
    </location>
</feature>